<dbReference type="Proteomes" id="UP000887579">
    <property type="component" value="Unplaced"/>
</dbReference>
<reference evidence="2" key="1">
    <citation type="submission" date="2022-11" db="UniProtKB">
        <authorList>
            <consortium name="WormBaseParasite"/>
        </authorList>
    </citation>
    <scope>IDENTIFICATION</scope>
</reference>
<sequence length="276" mass="31133">MATNVRKSPPAQTVTIMKIIFEERTFRFFKTKKILCCPKQKVDLRKKPREKGVNGSVQIESELFHRSYLIKNENGVTVAHVWKLCDKAREMYDCGRKAVTNFDDTRIKEIINHTSCKSNVNGRATFSAVEAKDVQSKLLCNSIDAELSMVEQYVQSFSINCQMSNQQLIILIKQIVSNLELIKCDKVEEIVDQVMKTRFEDRINKLDMFLQNVISLCLDHNEQSLLTSTPATSSTSLAGPIDCSYVFGDLETAISFSFSGLPSASFDVSSAMENLS</sequence>
<organism evidence="1 2">
    <name type="scientific">Panagrolaimus sp. ES5</name>
    <dbReference type="NCBI Taxonomy" id="591445"/>
    <lineage>
        <taxon>Eukaryota</taxon>
        <taxon>Metazoa</taxon>
        <taxon>Ecdysozoa</taxon>
        <taxon>Nematoda</taxon>
        <taxon>Chromadorea</taxon>
        <taxon>Rhabditida</taxon>
        <taxon>Tylenchina</taxon>
        <taxon>Panagrolaimomorpha</taxon>
        <taxon>Panagrolaimoidea</taxon>
        <taxon>Panagrolaimidae</taxon>
        <taxon>Panagrolaimus</taxon>
    </lineage>
</organism>
<accession>A0AC34FFT3</accession>
<evidence type="ECO:0000313" key="2">
    <source>
        <dbReference type="WBParaSite" id="ES5_v2.g15967.t1"/>
    </source>
</evidence>
<proteinExistence type="predicted"/>
<dbReference type="WBParaSite" id="ES5_v2.g15967.t1">
    <property type="protein sequence ID" value="ES5_v2.g15967.t1"/>
    <property type="gene ID" value="ES5_v2.g15967"/>
</dbReference>
<evidence type="ECO:0000313" key="1">
    <source>
        <dbReference type="Proteomes" id="UP000887579"/>
    </source>
</evidence>
<protein>
    <submittedName>
        <fullName evidence="2">Uncharacterized protein</fullName>
    </submittedName>
</protein>
<name>A0AC34FFT3_9BILA</name>